<dbReference type="RefSeq" id="WP_267943081.1">
    <property type="nucleotide sequence ID" value="NZ_BMUK01000004.1"/>
</dbReference>
<evidence type="ECO:0000313" key="2">
    <source>
        <dbReference type="Proteomes" id="UP001621512"/>
    </source>
</evidence>
<organism evidence="1 2">
    <name type="scientific">Streptomyces purpurascens</name>
    <dbReference type="NCBI Taxonomy" id="1924"/>
    <lineage>
        <taxon>Bacteria</taxon>
        <taxon>Bacillati</taxon>
        <taxon>Actinomycetota</taxon>
        <taxon>Actinomycetes</taxon>
        <taxon>Kitasatosporales</taxon>
        <taxon>Streptomycetaceae</taxon>
        <taxon>Streptomyces</taxon>
    </lineage>
</organism>
<dbReference type="EMBL" id="CP108341">
    <property type="protein sequence ID" value="WTW32558.1"/>
    <property type="molecule type" value="Genomic_DNA"/>
</dbReference>
<reference evidence="1 2" key="1">
    <citation type="submission" date="2022-10" db="EMBL/GenBank/DDBJ databases">
        <title>The complete genomes of actinobacterial strains from the NBC collection.</title>
        <authorList>
            <person name="Joergensen T.S."/>
            <person name="Alvarez Arevalo M."/>
            <person name="Sterndorff E.B."/>
            <person name="Faurdal D."/>
            <person name="Vuksanovic O."/>
            <person name="Mourched A.-S."/>
            <person name="Charusanti P."/>
            <person name="Shaw S."/>
            <person name="Blin K."/>
            <person name="Weber T."/>
        </authorList>
    </citation>
    <scope>NUCLEOTIDE SEQUENCE [LARGE SCALE GENOMIC DNA]</scope>
    <source>
        <strain evidence="1 2">NBC_00017</strain>
    </source>
</reference>
<keyword evidence="2" id="KW-1185">Reference proteome</keyword>
<proteinExistence type="predicted"/>
<name>A0ABZ1MZE7_STREF</name>
<accession>A0ABZ1MZE7</accession>
<sequence length="44" mass="5141">MASFRFPRHVIPHPTMNIRAALVTRRPFEDRLPRAARAEELAIE</sequence>
<dbReference type="Proteomes" id="UP001621512">
    <property type="component" value="Chromosome"/>
</dbReference>
<protein>
    <submittedName>
        <fullName evidence="1">Uncharacterized protein</fullName>
    </submittedName>
</protein>
<gene>
    <name evidence="1" type="ORF">OHU35_16030</name>
</gene>
<evidence type="ECO:0000313" key="1">
    <source>
        <dbReference type="EMBL" id="WTW32558.1"/>
    </source>
</evidence>